<reference evidence="2" key="1">
    <citation type="journal article" date="2020" name="Stud. Mycol.">
        <title>101 Dothideomycetes genomes: a test case for predicting lifestyles and emergence of pathogens.</title>
        <authorList>
            <person name="Haridas S."/>
            <person name="Albert R."/>
            <person name="Binder M."/>
            <person name="Bloem J."/>
            <person name="Labutti K."/>
            <person name="Salamov A."/>
            <person name="Andreopoulos B."/>
            <person name="Baker S."/>
            <person name="Barry K."/>
            <person name="Bills G."/>
            <person name="Bluhm B."/>
            <person name="Cannon C."/>
            <person name="Castanera R."/>
            <person name="Culley D."/>
            <person name="Daum C."/>
            <person name="Ezra D."/>
            <person name="Gonzalez J."/>
            <person name="Henrissat B."/>
            <person name="Kuo A."/>
            <person name="Liang C."/>
            <person name="Lipzen A."/>
            <person name="Lutzoni F."/>
            <person name="Magnuson J."/>
            <person name="Mondo S."/>
            <person name="Nolan M."/>
            <person name="Ohm R."/>
            <person name="Pangilinan J."/>
            <person name="Park H.-J."/>
            <person name="Ramirez L."/>
            <person name="Alfaro M."/>
            <person name="Sun H."/>
            <person name="Tritt A."/>
            <person name="Yoshinaga Y."/>
            <person name="Zwiers L.-H."/>
            <person name="Turgeon B."/>
            <person name="Goodwin S."/>
            <person name="Spatafora J."/>
            <person name="Crous P."/>
            <person name="Grigoriev I."/>
        </authorList>
    </citation>
    <scope>NUCLEOTIDE SEQUENCE</scope>
    <source>
        <strain evidence="2">CBS 130266</strain>
    </source>
</reference>
<protein>
    <submittedName>
        <fullName evidence="2">Uncharacterized protein</fullName>
    </submittedName>
</protein>
<keyword evidence="3" id="KW-1185">Reference proteome</keyword>
<feature type="compositionally biased region" description="Basic and acidic residues" evidence="1">
    <location>
        <begin position="123"/>
        <end position="132"/>
    </location>
</feature>
<sequence>MSHTSSAPAIRVFPGSSVPQYGSRPHNTNTNQTSAAPQQQHHPHSRSIHNPKPMAIPRAREAPPPPLPPPRHIDGLYHGQDPGWKYGNGMQHESPSSGQYASVKAGSSLLGGVGDQEYGQPADHYDYRDSRRGSTMSLSTPIDPEMQGSEILDHSDEDRHSLPRPVAMSNFSNCSPKLEVQMLDEEHHILQHQQASLQTSAPTINSLAN</sequence>
<comment type="caution">
    <text evidence="2">The sequence shown here is derived from an EMBL/GenBank/DDBJ whole genome shotgun (WGS) entry which is preliminary data.</text>
</comment>
<feature type="region of interest" description="Disordered" evidence="1">
    <location>
        <begin position="1"/>
        <end position="149"/>
    </location>
</feature>
<feature type="compositionally biased region" description="Polar residues" evidence="1">
    <location>
        <begin position="17"/>
        <end position="40"/>
    </location>
</feature>
<dbReference type="AlphaFoldDB" id="A0A9P4TYJ7"/>
<dbReference type="Proteomes" id="UP000800235">
    <property type="component" value="Unassembled WGS sequence"/>
</dbReference>
<accession>A0A9P4TYJ7</accession>
<name>A0A9P4TYJ7_9PEZI</name>
<organism evidence="2 3">
    <name type="scientific">Tothia fuscella</name>
    <dbReference type="NCBI Taxonomy" id="1048955"/>
    <lineage>
        <taxon>Eukaryota</taxon>
        <taxon>Fungi</taxon>
        <taxon>Dikarya</taxon>
        <taxon>Ascomycota</taxon>
        <taxon>Pezizomycotina</taxon>
        <taxon>Dothideomycetes</taxon>
        <taxon>Pleosporomycetidae</taxon>
        <taxon>Venturiales</taxon>
        <taxon>Cylindrosympodiaceae</taxon>
        <taxon>Tothia</taxon>
    </lineage>
</organism>
<feature type="compositionally biased region" description="Polar residues" evidence="1">
    <location>
        <begin position="91"/>
        <end position="100"/>
    </location>
</feature>
<gene>
    <name evidence="2" type="ORF">EJ08DRAFT_218500</name>
</gene>
<evidence type="ECO:0000313" key="3">
    <source>
        <dbReference type="Proteomes" id="UP000800235"/>
    </source>
</evidence>
<evidence type="ECO:0000256" key="1">
    <source>
        <dbReference type="SAM" id="MobiDB-lite"/>
    </source>
</evidence>
<evidence type="ECO:0000313" key="2">
    <source>
        <dbReference type="EMBL" id="KAF2430715.1"/>
    </source>
</evidence>
<dbReference type="EMBL" id="MU007037">
    <property type="protein sequence ID" value="KAF2430715.1"/>
    <property type="molecule type" value="Genomic_DNA"/>
</dbReference>
<proteinExistence type="predicted"/>